<feature type="chain" id="PRO_5017083998" evidence="1">
    <location>
        <begin position="33"/>
        <end position="810"/>
    </location>
</feature>
<dbReference type="Pfam" id="PF00577">
    <property type="entry name" value="Usher"/>
    <property type="match status" value="1"/>
</dbReference>
<dbReference type="RefSeq" id="WP_115478553.1">
    <property type="nucleotide sequence ID" value="NZ_QRBF01000005.1"/>
</dbReference>
<dbReference type="Proteomes" id="UP000255334">
    <property type="component" value="Unassembled WGS sequence"/>
</dbReference>
<dbReference type="Gene3D" id="2.60.40.2610">
    <property type="entry name" value="Outer membrane usher protein FimD, plug domain"/>
    <property type="match status" value="1"/>
</dbReference>
<accession>A0A370X1V0</accession>
<dbReference type="InterPro" id="IPR000015">
    <property type="entry name" value="Fimb_usher"/>
</dbReference>
<dbReference type="OrthoDB" id="8587at2"/>
<evidence type="ECO:0000313" key="3">
    <source>
        <dbReference type="Proteomes" id="UP000255334"/>
    </source>
</evidence>
<dbReference type="PANTHER" id="PTHR30451:SF5">
    <property type="entry name" value="SLR0019 PROTEIN"/>
    <property type="match status" value="1"/>
</dbReference>
<dbReference type="GO" id="GO:0009279">
    <property type="term" value="C:cell outer membrane"/>
    <property type="evidence" value="ECO:0007669"/>
    <property type="project" value="TreeGrafter"/>
</dbReference>
<reference evidence="2 3" key="1">
    <citation type="submission" date="2018-07" db="EMBL/GenBank/DDBJ databases">
        <title>Dyella monticola sp. nov. and Dyella psychrodurans sp. nov. isolated from monsoon evergreen broad-leaved forest soil of Dinghu Mountain, China.</title>
        <authorList>
            <person name="Gao Z."/>
            <person name="Qiu L."/>
        </authorList>
    </citation>
    <scope>NUCLEOTIDE SEQUENCE [LARGE SCALE GENOMIC DNA]</scope>
    <source>
        <strain evidence="2 3">4MSK11</strain>
    </source>
</reference>
<comment type="caution">
    <text evidence="2">The sequence shown here is derived from an EMBL/GenBank/DDBJ whole genome shotgun (WGS) entry which is preliminary data.</text>
</comment>
<dbReference type="InterPro" id="IPR042186">
    <property type="entry name" value="FimD_plug_dom"/>
</dbReference>
<sequence>MRKIPIIRAMANRCGWSMGWLLAMCLAPGIHAAATPAVEHHDSTLSEVVLTVDVNHGKPAEEDALTDGQRVLLPASMLDEFGLLAKPKLERVNAKDYFDPESVKGAENEIDLNALAVHIVVPGDLLKGKNVNLSEPVIRTLTPEPPWSGFLDYSYSRTESQGRAYQQALLSPHLRMFGWSIFDEQVLSSTPSGFSNNRFDTVAYHDWPNDALRLLVGDYTPSTGDLGTTFSLAGITLQRSYALQPGQVINPTASMSGIAQSPSQAQIYMDGVMIGAMNIGPGPFNFQGLQGYGGLRNISVLVTDAAGNQHTYYVPYYFSNELLKAGFDTFDMSFGSPRASFGAGGYSGKAASMAYLYGVTDWWTIGTNDSYLQGDRRLSPLMTFGLGPVGTITLMSAQRQHDHLHRYAHEVNFDGVWQHTEFRFQWRHAQKDFDDALTLTGNGQENVSQPGMSEPNVGVPILPDLRARDRYSMVVSQALGPVGTLSANVGRLYRFDNSVVTSESLNWSLRLPWRGQLTLSGLRATGGGTRLRGIFASVYIPFGNRTTVSTGYRNVTNSPPQRYIEATMYPPSDGGFGYWLYDSWQGPIDDKDAHVTWLNRWTQIDVGARDVDDGSFVQQSTNFSISGAVATIGGHVYLTPEINDAFAVADVGYPGVGVNRGGTPIGVTGRNGTLLVPSLAPYAATTLSVREDDLPMDVDLLEPKIDVVPADGAGVLVKFALPKISAVNGSLHFSPAHGGGTIDNYAITVTAPDGEVFSQRTGDRGFFELDNMTSGAYRIDVPGASPACTAVIHVPDERPAIWQAGQVTCE</sequence>
<keyword evidence="3" id="KW-1185">Reference proteome</keyword>
<feature type="signal peptide" evidence="1">
    <location>
        <begin position="1"/>
        <end position="32"/>
    </location>
</feature>
<dbReference type="Gene3D" id="2.60.40.3110">
    <property type="match status" value="1"/>
</dbReference>
<organism evidence="2 3">
    <name type="scientific">Dyella psychrodurans</name>
    <dbReference type="NCBI Taxonomy" id="1927960"/>
    <lineage>
        <taxon>Bacteria</taxon>
        <taxon>Pseudomonadati</taxon>
        <taxon>Pseudomonadota</taxon>
        <taxon>Gammaproteobacteria</taxon>
        <taxon>Lysobacterales</taxon>
        <taxon>Rhodanobacteraceae</taxon>
        <taxon>Dyella</taxon>
    </lineage>
</organism>
<dbReference type="EMBL" id="QRBF01000005">
    <property type="protein sequence ID" value="RDS82379.1"/>
    <property type="molecule type" value="Genomic_DNA"/>
</dbReference>
<gene>
    <name evidence="2" type="ORF">DWU99_13260</name>
</gene>
<keyword evidence="1" id="KW-0732">Signal</keyword>
<evidence type="ECO:0000256" key="1">
    <source>
        <dbReference type="SAM" id="SignalP"/>
    </source>
</evidence>
<protein>
    <submittedName>
        <fullName evidence="2">Fimbrial biogenesis outer membrane usher protein</fullName>
    </submittedName>
</protein>
<dbReference type="PANTHER" id="PTHR30451">
    <property type="entry name" value="OUTER MEMBRANE USHER PROTEIN"/>
    <property type="match status" value="1"/>
</dbReference>
<dbReference type="GO" id="GO:0009297">
    <property type="term" value="P:pilus assembly"/>
    <property type="evidence" value="ECO:0007669"/>
    <property type="project" value="InterPro"/>
</dbReference>
<proteinExistence type="predicted"/>
<dbReference type="AlphaFoldDB" id="A0A370X1V0"/>
<dbReference type="GO" id="GO:0015473">
    <property type="term" value="F:fimbrial usher porin activity"/>
    <property type="evidence" value="ECO:0007669"/>
    <property type="project" value="InterPro"/>
</dbReference>
<evidence type="ECO:0000313" key="2">
    <source>
        <dbReference type="EMBL" id="RDS82379.1"/>
    </source>
</evidence>
<name>A0A370X1V0_9GAMM</name>